<evidence type="ECO:0000313" key="4">
    <source>
        <dbReference type="Proteomes" id="UP000006265"/>
    </source>
</evidence>
<dbReference type="PANTHER" id="PTHR46825">
    <property type="entry name" value="D-ALANYL-D-ALANINE-CARBOXYPEPTIDASE/ENDOPEPTIDASE AMPH"/>
    <property type="match status" value="1"/>
</dbReference>
<protein>
    <submittedName>
        <fullName evidence="3">Beta-lactamase family protein</fullName>
    </submittedName>
</protein>
<name>K5BAU6_MYCHD</name>
<dbReference type="Proteomes" id="UP000006265">
    <property type="component" value="Unassembled WGS sequence"/>
</dbReference>
<dbReference type="STRING" id="1122247.GCA_000379865_03333"/>
<reference evidence="3 4" key="1">
    <citation type="journal article" date="2012" name="J. Bacteriol.">
        <title>Genome sequence of Mycobacterium hassiacum DSM 44199, a rare source of heat-stable mycobacterial proteins.</title>
        <authorList>
            <person name="Tiago I."/>
            <person name="Maranha A."/>
            <person name="Mendes V."/>
            <person name="Alarico S."/>
            <person name="Moynihan P.J."/>
            <person name="Clarke A.J."/>
            <person name="Macedo-Ribeiro S."/>
            <person name="Pereira P.J."/>
            <person name="Empadinhas N."/>
        </authorList>
    </citation>
    <scope>NUCLEOTIDE SEQUENCE [LARGE SCALE GENOMIC DNA]</scope>
    <source>
        <strain evidence="4">DSM 44199 / CIP 105218 / JCM 12690 / 3849</strain>
    </source>
</reference>
<dbReference type="EMBL" id="AMRA01000090">
    <property type="protein sequence ID" value="EKF22855.1"/>
    <property type="molecule type" value="Genomic_DNA"/>
</dbReference>
<dbReference type="InterPro" id="IPR001466">
    <property type="entry name" value="Beta-lactam-related"/>
</dbReference>
<dbReference type="InterPro" id="IPR050491">
    <property type="entry name" value="AmpC-like"/>
</dbReference>
<gene>
    <name evidence="3" type="ORF">C731_3136</name>
</gene>
<evidence type="ECO:0000259" key="2">
    <source>
        <dbReference type="Pfam" id="PF00144"/>
    </source>
</evidence>
<organism evidence="3 4">
    <name type="scientific">Mycolicibacterium hassiacum (strain DSM 44199 / CIP 105218 / JCM 12690 / 3849)</name>
    <name type="common">Mycobacterium hassiacum</name>
    <dbReference type="NCBI Taxonomy" id="1122247"/>
    <lineage>
        <taxon>Bacteria</taxon>
        <taxon>Bacillati</taxon>
        <taxon>Actinomycetota</taxon>
        <taxon>Actinomycetes</taxon>
        <taxon>Mycobacteriales</taxon>
        <taxon>Mycobacteriaceae</taxon>
        <taxon>Mycolicibacterium</taxon>
    </lineage>
</organism>
<dbReference type="eggNOG" id="COG1680">
    <property type="taxonomic scope" value="Bacteria"/>
</dbReference>
<dbReference type="Pfam" id="PF00144">
    <property type="entry name" value="Beta-lactamase"/>
    <property type="match status" value="1"/>
</dbReference>
<keyword evidence="1" id="KW-0732">Signal</keyword>
<dbReference type="InterPro" id="IPR012338">
    <property type="entry name" value="Beta-lactam/transpept-like"/>
</dbReference>
<dbReference type="SUPFAM" id="SSF56601">
    <property type="entry name" value="beta-lactamase/transpeptidase-like"/>
    <property type="match status" value="1"/>
</dbReference>
<comment type="caution">
    <text evidence="3">The sequence shown here is derived from an EMBL/GenBank/DDBJ whole genome shotgun (WGS) entry which is preliminary data.</text>
</comment>
<evidence type="ECO:0000313" key="3">
    <source>
        <dbReference type="EMBL" id="EKF22855.1"/>
    </source>
</evidence>
<sequence>MLALVAAAVVGQLLVGPTTAAQPDPDLAARLDATISARIAQMGVPGAVVSLSIPGEIDYVRAFGVSDTATGTPMTVDHHTRIGSVTKTFTGTAVLQLVDQGRISLADPISRYVDGVPNGDLITLDMLGRMRSGLPDYTETKGFEQRLLAEAPAGPTAMATTPRELIDWAFTEPVRFAPGERFEYSNTNTVLLGMVVEKVSGLPLGEYLQRNVFAPLGLRHTSYPADGVLPTPFAHGYADGPGDRIIDTTWWNPSWADAAGKIVSTAADLRTWAAAVGRGALLRPETHQQRLAGGSPAAQGVSYSFALFDTEGWLGHNGDIPGYATVAVYLPERDATLVVIVNSDVPKPHSAGQLAYDITSIATPDHLYAIGPRPPALLEQPVG</sequence>
<feature type="chain" id="PRO_5039461823" evidence="1">
    <location>
        <begin position="21"/>
        <end position="383"/>
    </location>
</feature>
<feature type="signal peptide" evidence="1">
    <location>
        <begin position="1"/>
        <end position="20"/>
    </location>
</feature>
<evidence type="ECO:0000256" key="1">
    <source>
        <dbReference type="SAM" id="SignalP"/>
    </source>
</evidence>
<keyword evidence="4" id="KW-1185">Reference proteome</keyword>
<dbReference type="AlphaFoldDB" id="K5BAU6"/>
<dbReference type="Gene3D" id="3.40.710.10">
    <property type="entry name" value="DD-peptidase/beta-lactamase superfamily"/>
    <property type="match status" value="1"/>
</dbReference>
<feature type="domain" description="Beta-lactamase-related" evidence="2">
    <location>
        <begin position="31"/>
        <end position="349"/>
    </location>
</feature>
<accession>K5BAU6</accession>
<dbReference type="PANTHER" id="PTHR46825:SF7">
    <property type="entry name" value="D-ALANYL-D-ALANINE CARBOXYPEPTIDASE"/>
    <property type="match status" value="1"/>
</dbReference>
<proteinExistence type="predicted"/>
<dbReference type="PATRIC" id="fig|1122247.3.peg.3006"/>